<keyword evidence="2" id="KW-1185">Reference proteome</keyword>
<dbReference type="AlphaFoldDB" id="A0A9W4UR02"/>
<reference evidence="1" key="1">
    <citation type="submission" date="2023-01" db="EMBL/GenBank/DDBJ databases">
        <authorList>
            <person name="Van Ghelder C."/>
            <person name="Rancurel C."/>
        </authorList>
    </citation>
    <scope>NUCLEOTIDE SEQUENCE</scope>
    <source>
        <strain evidence="1">CNCM I-4278</strain>
    </source>
</reference>
<comment type="caution">
    <text evidence="1">The sequence shown here is derived from an EMBL/GenBank/DDBJ whole genome shotgun (WGS) entry which is preliminary data.</text>
</comment>
<proteinExistence type="predicted"/>
<gene>
    <name evidence="1" type="ORF">PDIGIT_LOCUS13725</name>
</gene>
<name>A0A9W4UR02_9PLEO</name>
<evidence type="ECO:0000313" key="2">
    <source>
        <dbReference type="Proteomes" id="UP001152607"/>
    </source>
</evidence>
<sequence length="113" mass="13254">MRHDLLYTTLLSVRDGVAIHVGKVPAFLHNDDDLPLQNTKYEVHPKSQGYFVTCLYAPATPSSTPRRQTGIAITVDSRYRPWSRRCSIFRTRRLRYYVHNTEKIRYCDEKPLN</sequence>
<evidence type="ECO:0000313" key="1">
    <source>
        <dbReference type="EMBL" id="CAI6340545.1"/>
    </source>
</evidence>
<accession>A0A9W4UR02</accession>
<dbReference type="EMBL" id="CAOQHR010000010">
    <property type="protein sequence ID" value="CAI6340545.1"/>
    <property type="molecule type" value="Genomic_DNA"/>
</dbReference>
<organism evidence="1 2">
    <name type="scientific">Periconia digitata</name>
    <dbReference type="NCBI Taxonomy" id="1303443"/>
    <lineage>
        <taxon>Eukaryota</taxon>
        <taxon>Fungi</taxon>
        <taxon>Dikarya</taxon>
        <taxon>Ascomycota</taxon>
        <taxon>Pezizomycotina</taxon>
        <taxon>Dothideomycetes</taxon>
        <taxon>Pleosporomycetidae</taxon>
        <taxon>Pleosporales</taxon>
        <taxon>Massarineae</taxon>
        <taxon>Periconiaceae</taxon>
        <taxon>Periconia</taxon>
    </lineage>
</organism>
<dbReference type="Proteomes" id="UP001152607">
    <property type="component" value="Unassembled WGS sequence"/>
</dbReference>
<protein>
    <submittedName>
        <fullName evidence="1">Uncharacterized protein</fullName>
    </submittedName>
</protein>